<dbReference type="EMBL" id="JAZGUE010000002">
    <property type="protein sequence ID" value="KAL2270590.1"/>
    <property type="molecule type" value="Genomic_DNA"/>
</dbReference>
<feature type="region of interest" description="Disordered" evidence="5">
    <location>
        <begin position="278"/>
        <end position="297"/>
    </location>
</feature>
<dbReference type="InterPro" id="IPR001128">
    <property type="entry name" value="Cyt_P450"/>
</dbReference>
<feature type="region of interest" description="Disordered" evidence="5">
    <location>
        <begin position="613"/>
        <end position="636"/>
    </location>
</feature>
<keyword evidence="3" id="KW-0560">Oxidoreductase</keyword>
<dbReference type="Proteomes" id="UP001600064">
    <property type="component" value="Unassembled WGS sequence"/>
</dbReference>
<accession>A0ABR4DJN7</accession>
<keyword evidence="4" id="KW-0408">Iron</keyword>
<evidence type="ECO:0000256" key="2">
    <source>
        <dbReference type="ARBA" id="ARBA00022723"/>
    </source>
</evidence>
<comment type="similarity">
    <text evidence="1">Belongs to the cytochrome P450 family.</text>
</comment>
<name>A0ABR4DJN7_9PEZI</name>
<evidence type="ECO:0000256" key="3">
    <source>
        <dbReference type="ARBA" id="ARBA00023002"/>
    </source>
</evidence>
<protein>
    <recommendedName>
        <fullName evidence="8">Cytochrome P450</fullName>
    </recommendedName>
</protein>
<comment type="caution">
    <text evidence="6">The sequence shown here is derived from an EMBL/GenBank/DDBJ whole genome shotgun (WGS) entry which is preliminary data.</text>
</comment>
<dbReference type="GeneID" id="98123725"/>
<evidence type="ECO:0000313" key="6">
    <source>
        <dbReference type="EMBL" id="KAL2270590.1"/>
    </source>
</evidence>
<dbReference type="PANTHER" id="PTHR46300">
    <property type="entry name" value="P450, PUTATIVE (EUROFUNG)-RELATED-RELATED"/>
    <property type="match status" value="1"/>
</dbReference>
<organism evidence="6 7">
    <name type="scientific">Remersonia thermophila</name>
    <dbReference type="NCBI Taxonomy" id="72144"/>
    <lineage>
        <taxon>Eukaryota</taxon>
        <taxon>Fungi</taxon>
        <taxon>Dikarya</taxon>
        <taxon>Ascomycota</taxon>
        <taxon>Pezizomycotina</taxon>
        <taxon>Sordariomycetes</taxon>
        <taxon>Sordariomycetidae</taxon>
        <taxon>Sordariales</taxon>
        <taxon>Sordariales incertae sedis</taxon>
        <taxon>Remersonia</taxon>
    </lineage>
</organism>
<dbReference type="Pfam" id="PF00067">
    <property type="entry name" value="p450"/>
    <property type="match status" value="2"/>
</dbReference>
<dbReference type="InterPro" id="IPR036396">
    <property type="entry name" value="Cyt_P450_sf"/>
</dbReference>
<keyword evidence="7" id="KW-1185">Reference proteome</keyword>
<sequence>MIAKMLLLVVAAYVFAAAIRYLYRLYRLPKGARFLPGPVGIPFIGRIHDLPAKCMWVKLHEWSKTYGPIYQTEIFGTTHVWITSEKVAADVLSKKASIYSDRPLIPNLPDNRTSGDYLALLGRTDTWHRQRKLCSHLMHVSASASLHSYPTLERDRFLYLMARDPASYVEWIEQFTSRTVSWLSWGTPRPAQILRHTTFGLLETISPSGALPNVIGALRHLPAWLSPWQQKERKRHEMEDRLFRANAEYVARDAEKRRGAPSFLRTYVEEKLARQGAEQAGTQEIRDGVGGGGGGATVSARKEVGDLDEARHVVGLMAIAGALTIGSPIQSFLLAMCHYPEWQRKLQEELDGVLGGRCPEWEDREKLPLLRAVVKEVIRWRPPVPTGATIHPLEWGITRDETLYPDPETFNPARWLDPSYPTTYREPLTRYPNLSGFSQFGFGRRTCQGTPVVEQDLMLTMGGLAWAFHIRKKRDPATGKEIPVHWNDFTPLLIAKPAPFQFDVVARSEERMKAVRQRYTAAVHAYEKAQRAKPMDIAKFEGDLGERIYGDEKAHADALVPGEGVRVDVESGEALQSGKGDNGDEAMDGMLLPSEKLHDMEHRPVAATTAAVTAEEEGNNIWLRASGPDQAGRREL</sequence>
<dbReference type="Gene3D" id="1.10.630.10">
    <property type="entry name" value="Cytochrome P450"/>
    <property type="match status" value="1"/>
</dbReference>
<gene>
    <name evidence="6" type="ORF">VTJ83DRAFT_2774</name>
</gene>
<evidence type="ECO:0000256" key="4">
    <source>
        <dbReference type="ARBA" id="ARBA00023004"/>
    </source>
</evidence>
<dbReference type="InterPro" id="IPR002401">
    <property type="entry name" value="Cyt_P450_E_grp-I"/>
</dbReference>
<evidence type="ECO:0000313" key="7">
    <source>
        <dbReference type="Proteomes" id="UP001600064"/>
    </source>
</evidence>
<dbReference type="PANTHER" id="PTHR46300:SF8">
    <property type="entry name" value="CYTOCHROME P450 2E1"/>
    <property type="match status" value="1"/>
</dbReference>
<evidence type="ECO:0000256" key="1">
    <source>
        <dbReference type="ARBA" id="ARBA00010617"/>
    </source>
</evidence>
<dbReference type="PRINTS" id="PR00463">
    <property type="entry name" value="EP450I"/>
</dbReference>
<dbReference type="RefSeq" id="XP_070869314.1">
    <property type="nucleotide sequence ID" value="XM_071009081.1"/>
</dbReference>
<reference evidence="6 7" key="1">
    <citation type="journal article" date="2024" name="Commun. Biol.">
        <title>Comparative genomic analysis of thermophilic fungi reveals convergent evolutionary adaptations and gene losses.</title>
        <authorList>
            <person name="Steindorff A.S."/>
            <person name="Aguilar-Pontes M.V."/>
            <person name="Robinson A.J."/>
            <person name="Andreopoulos B."/>
            <person name="LaButti K."/>
            <person name="Kuo A."/>
            <person name="Mondo S."/>
            <person name="Riley R."/>
            <person name="Otillar R."/>
            <person name="Haridas S."/>
            <person name="Lipzen A."/>
            <person name="Grimwood J."/>
            <person name="Schmutz J."/>
            <person name="Clum A."/>
            <person name="Reid I.D."/>
            <person name="Moisan M.C."/>
            <person name="Butler G."/>
            <person name="Nguyen T.T.M."/>
            <person name="Dewar K."/>
            <person name="Conant G."/>
            <person name="Drula E."/>
            <person name="Henrissat B."/>
            <person name="Hansel C."/>
            <person name="Singer S."/>
            <person name="Hutchinson M.I."/>
            <person name="de Vries R.P."/>
            <person name="Natvig D.O."/>
            <person name="Powell A.J."/>
            <person name="Tsang A."/>
            <person name="Grigoriev I.V."/>
        </authorList>
    </citation>
    <scope>NUCLEOTIDE SEQUENCE [LARGE SCALE GENOMIC DNA]</scope>
    <source>
        <strain evidence="6 7">ATCC 22073</strain>
    </source>
</reference>
<proteinExistence type="inferred from homology"/>
<dbReference type="SUPFAM" id="SSF48264">
    <property type="entry name" value="Cytochrome P450"/>
    <property type="match status" value="1"/>
</dbReference>
<evidence type="ECO:0000256" key="5">
    <source>
        <dbReference type="SAM" id="MobiDB-lite"/>
    </source>
</evidence>
<dbReference type="InterPro" id="IPR050364">
    <property type="entry name" value="Cytochrome_P450_fung"/>
</dbReference>
<keyword evidence="2" id="KW-0479">Metal-binding</keyword>
<dbReference type="PRINTS" id="PR00385">
    <property type="entry name" value="P450"/>
</dbReference>
<evidence type="ECO:0008006" key="8">
    <source>
        <dbReference type="Google" id="ProtNLM"/>
    </source>
</evidence>